<dbReference type="GO" id="GO:0003677">
    <property type="term" value="F:DNA binding"/>
    <property type="evidence" value="ECO:0007669"/>
    <property type="project" value="UniProtKB-KW"/>
</dbReference>
<keyword evidence="4" id="KW-0805">Transcription regulation</keyword>
<name>A0A9X4IDK7_9NEIS</name>
<evidence type="ECO:0000256" key="5">
    <source>
        <dbReference type="ARBA" id="ARBA00023125"/>
    </source>
</evidence>
<evidence type="ECO:0000256" key="2">
    <source>
        <dbReference type="ARBA" id="ARBA00021531"/>
    </source>
</evidence>
<dbReference type="InterPro" id="IPR036388">
    <property type="entry name" value="WH-like_DNA-bd_sf"/>
</dbReference>
<dbReference type="SUPFAM" id="SSF46785">
    <property type="entry name" value="Winged helix' DNA-binding domain"/>
    <property type="match status" value="1"/>
</dbReference>
<protein>
    <recommendedName>
        <fullName evidence="2">Putative 8-amino-7-oxononanoate synthase</fullName>
    </recommendedName>
</protein>
<keyword evidence="10" id="KW-1185">Reference proteome</keyword>
<dbReference type="Pfam" id="PF00392">
    <property type="entry name" value="GntR"/>
    <property type="match status" value="1"/>
</dbReference>
<dbReference type="SUPFAM" id="SSF53383">
    <property type="entry name" value="PLP-dependent transferases"/>
    <property type="match status" value="1"/>
</dbReference>
<evidence type="ECO:0000313" key="10">
    <source>
        <dbReference type="Proteomes" id="UP001149607"/>
    </source>
</evidence>
<reference evidence="9" key="2">
    <citation type="submission" date="2024-02" db="EMBL/GenBank/DDBJ databases">
        <title>Neisseria leonii sp. nov.</title>
        <authorList>
            <person name="Boutroux M."/>
            <person name="Favre-Rochex S."/>
            <person name="Gorgette O."/>
            <person name="Touak G."/>
            <person name="Muhle E."/>
            <person name="Chesneau O."/>
            <person name="Clermont D."/>
            <person name="Rahi P."/>
        </authorList>
    </citation>
    <scope>NUCLEOTIDE SEQUENCE</scope>
    <source>
        <strain evidence="9">51.81</strain>
    </source>
</reference>
<reference evidence="8" key="1">
    <citation type="submission" date="2022-10" db="EMBL/GenBank/DDBJ databases">
        <authorList>
            <person name="Boutroux M."/>
        </authorList>
    </citation>
    <scope>NUCLEOTIDE SEQUENCE</scope>
    <source>
        <strain evidence="8">51.81</strain>
    </source>
</reference>
<evidence type="ECO:0000256" key="4">
    <source>
        <dbReference type="ARBA" id="ARBA00023015"/>
    </source>
</evidence>
<dbReference type="EMBL" id="JAPQFL010000001">
    <property type="protein sequence ID" value="MDD9327312.1"/>
    <property type="molecule type" value="Genomic_DNA"/>
</dbReference>
<keyword evidence="5" id="KW-0238">DNA-binding</keyword>
<dbReference type="GO" id="GO:0008483">
    <property type="term" value="F:transaminase activity"/>
    <property type="evidence" value="ECO:0007669"/>
    <property type="project" value="UniProtKB-KW"/>
</dbReference>
<feature type="domain" description="HTH gntR-type" evidence="7">
    <location>
        <begin position="8"/>
        <end position="76"/>
    </location>
</feature>
<sequence>MRQLNIKEANAVNIARAIEEKIRNKLWPAGYRLPTVRELAETLNVNPNTVSAAYTQLRHAGIITTDGRRGSFVQPEQDAASAETLIPPGLTDLASGNIDRNLLPELNPRLLDGFTLHTDVGNPDEHHALRRFIREWLSQTVHIDQDFMLLSGSLDIMERALQQRCIPGAKVMVENPCWPPLLALLSHLRLNVVALGLDNEGSTVPDPAQLDGIAAVILTARAHSPTGINYSLPRWQAWQRALSRSHALLIVDDHWATLSQQPFHGMQGFDNEWIYSTSTSKFLGTDARIAIAAGNGMTLQAMKKRFALGPRWISKLLQHMTLGLWQQLGESGLRDMGDSYLNRRKILINYLKKHDISVPGETGEGLHIWLPVPDAAQAVQFLAARGWAVYDHSRYCLPPRPSIRITVSRLTAENCPVLAADIAEALKSGTSRVY</sequence>
<dbReference type="Pfam" id="PF00155">
    <property type="entry name" value="Aminotran_1_2"/>
    <property type="match status" value="1"/>
</dbReference>
<dbReference type="PROSITE" id="PS50949">
    <property type="entry name" value="HTH_GNTR"/>
    <property type="match status" value="1"/>
</dbReference>
<dbReference type="RefSeq" id="WP_274584561.1">
    <property type="nucleotide sequence ID" value="NZ_CP146598.1"/>
</dbReference>
<dbReference type="Gene3D" id="1.10.10.10">
    <property type="entry name" value="Winged helix-like DNA-binding domain superfamily/Winged helix DNA-binding domain"/>
    <property type="match status" value="1"/>
</dbReference>
<dbReference type="SMART" id="SM00345">
    <property type="entry name" value="HTH_GNTR"/>
    <property type="match status" value="1"/>
</dbReference>
<dbReference type="Gene3D" id="3.90.1150.10">
    <property type="entry name" value="Aspartate Aminotransferase, domain 1"/>
    <property type="match status" value="1"/>
</dbReference>
<dbReference type="CDD" id="cd00609">
    <property type="entry name" value="AAT_like"/>
    <property type="match status" value="1"/>
</dbReference>
<dbReference type="PANTHER" id="PTHR46577">
    <property type="entry name" value="HTH-TYPE TRANSCRIPTIONAL REGULATORY PROTEIN GABR"/>
    <property type="match status" value="1"/>
</dbReference>
<evidence type="ECO:0000256" key="6">
    <source>
        <dbReference type="ARBA" id="ARBA00023163"/>
    </source>
</evidence>
<dbReference type="EMBL" id="CP146598">
    <property type="protein sequence ID" value="WWY03702.1"/>
    <property type="molecule type" value="Genomic_DNA"/>
</dbReference>
<dbReference type="InterPro" id="IPR036390">
    <property type="entry name" value="WH_DNA-bd_sf"/>
</dbReference>
<dbReference type="InterPro" id="IPR004839">
    <property type="entry name" value="Aminotransferase_I/II_large"/>
</dbReference>
<dbReference type="InterPro" id="IPR015422">
    <property type="entry name" value="PyrdxlP-dep_Trfase_small"/>
</dbReference>
<dbReference type="InterPro" id="IPR015424">
    <property type="entry name" value="PyrdxlP-dep_Trfase"/>
</dbReference>
<keyword evidence="8" id="KW-0808">Transferase</keyword>
<comment type="similarity">
    <text evidence="1">In the C-terminal section; belongs to the class-I pyridoxal-phosphate-dependent aminotransferase family.</text>
</comment>
<evidence type="ECO:0000256" key="1">
    <source>
        <dbReference type="ARBA" id="ARBA00005384"/>
    </source>
</evidence>
<dbReference type="GO" id="GO:0003700">
    <property type="term" value="F:DNA-binding transcription factor activity"/>
    <property type="evidence" value="ECO:0007669"/>
    <property type="project" value="InterPro"/>
</dbReference>
<accession>A0A9X4IDK7</accession>
<gene>
    <name evidence="8" type="ORF">ORY91_000697</name>
    <name evidence="9" type="ORF">V9W64_02870</name>
</gene>
<evidence type="ECO:0000313" key="8">
    <source>
        <dbReference type="EMBL" id="MDD9327312.1"/>
    </source>
</evidence>
<dbReference type="Proteomes" id="UP001149607">
    <property type="component" value="Chromosome"/>
</dbReference>
<dbReference type="PANTHER" id="PTHR46577:SF1">
    <property type="entry name" value="HTH-TYPE TRANSCRIPTIONAL REGULATORY PROTEIN GABR"/>
    <property type="match status" value="1"/>
</dbReference>
<dbReference type="InterPro" id="IPR051446">
    <property type="entry name" value="HTH_trans_reg/aminotransferase"/>
</dbReference>
<organism evidence="8">
    <name type="scientific">Neisseria leonii</name>
    <dbReference type="NCBI Taxonomy" id="2995413"/>
    <lineage>
        <taxon>Bacteria</taxon>
        <taxon>Pseudomonadati</taxon>
        <taxon>Pseudomonadota</taxon>
        <taxon>Betaproteobacteria</taxon>
        <taxon>Neisseriales</taxon>
        <taxon>Neisseriaceae</taxon>
        <taxon>Neisseria</taxon>
    </lineage>
</organism>
<dbReference type="GO" id="GO:0030170">
    <property type="term" value="F:pyridoxal phosphate binding"/>
    <property type="evidence" value="ECO:0007669"/>
    <property type="project" value="InterPro"/>
</dbReference>
<keyword evidence="6" id="KW-0804">Transcription</keyword>
<dbReference type="InterPro" id="IPR000524">
    <property type="entry name" value="Tscrpt_reg_HTH_GntR"/>
</dbReference>
<dbReference type="CDD" id="cd07377">
    <property type="entry name" value="WHTH_GntR"/>
    <property type="match status" value="1"/>
</dbReference>
<keyword evidence="8" id="KW-0032">Aminotransferase</keyword>
<evidence type="ECO:0000313" key="9">
    <source>
        <dbReference type="EMBL" id="WWY03702.1"/>
    </source>
</evidence>
<evidence type="ECO:0000259" key="7">
    <source>
        <dbReference type="PROSITE" id="PS50949"/>
    </source>
</evidence>
<dbReference type="InterPro" id="IPR015421">
    <property type="entry name" value="PyrdxlP-dep_Trfase_major"/>
</dbReference>
<evidence type="ECO:0000256" key="3">
    <source>
        <dbReference type="ARBA" id="ARBA00022898"/>
    </source>
</evidence>
<dbReference type="AlphaFoldDB" id="A0A9X4IDK7"/>
<proteinExistence type="inferred from homology"/>
<dbReference type="Gene3D" id="3.40.640.10">
    <property type="entry name" value="Type I PLP-dependent aspartate aminotransferase-like (Major domain)"/>
    <property type="match status" value="1"/>
</dbReference>
<keyword evidence="3" id="KW-0663">Pyridoxal phosphate</keyword>